<dbReference type="Proteomes" id="UP000198881">
    <property type="component" value="Unassembled WGS sequence"/>
</dbReference>
<dbReference type="SUPFAM" id="SSF50249">
    <property type="entry name" value="Nucleic acid-binding proteins"/>
    <property type="match status" value="1"/>
</dbReference>
<evidence type="ECO:0000256" key="2">
    <source>
        <dbReference type="HAMAP-Rule" id="MF_00984"/>
    </source>
</evidence>
<dbReference type="PANTHER" id="PTHR10302:SF0">
    <property type="entry name" value="SINGLE-STRANDED DNA-BINDING PROTEIN, MITOCHONDRIAL"/>
    <property type="match status" value="1"/>
</dbReference>
<feature type="compositionally biased region" description="Acidic residues" evidence="4">
    <location>
        <begin position="126"/>
        <end position="141"/>
    </location>
</feature>
<feature type="compositionally biased region" description="Low complexity" evidence="4">
    <location>
        <begin position="142"/>
        <end position="152"/>
    </location>
</feature>
<protein>
    <recommendedName>
        <fullName evidence="2 3">Single-stranded DNA-binding protein</fullName>
        <shortName evidence="2">SSB</shortName>
    </recommendedName>
</protein>
<evidence type="ECO:0000256" key="1">
    <source>
        <dbReference type="ARBA" id="ARBA00023125"/>
    </source>
</evidence>
<evidence type="ECO:0000256" key="3">
    <source>
        <dbReference type="RuleBase" id="RU000524"/>
    </source>
</evidence>
<proteinExistence type="inferred from homology"/>
<dbReference type="HAMAP" id="MF_00984">
    <property type="entry name" value="SSB"/>
    <property type="match status" value="1"/>
</dbReference>
<evidence type="ECO:0000313" key="5">
    <source>
        <dbReference type="EMBL" id="SFV20925.1"/>
    </source>
</evidence>
<dbReference type="GO" id="GO:0009295">
    <property type="term" value="C:nucleoid"/>
    <property type="evidence" value="ECO:0007669"/>
    <property type="project" value="TreeGrafter"/>
</dbReference>
<dbReference type="EMBL" id="FPCG01000002">
    <property type="protein sequence ID" value="SFV20925.1"/>
    <property type="molecule type" value="Genomic_DNA"/>
</dbReference>
<dbReference type="AlphaFoldDB" id="A0A1I7MG86"/>
<evidence type="ECO:0000256" key="4">
    <source>
        <dbReference type="SAM" id="MobiDB-lite"/>
    </source>
</evidence>
<accession>A0A1I7MG86</accession>
<comment type="subunit">
    <text evidence="2">Homotetramer.</text>
</comment>
<keyword evidence="1 2" id="KW-0238">DNA-binding</keyword>
<dbReference type="OrthoDB" id="4427276at2"/>
<dbReference type="InterPro" id="IPR011344">
    <property type="entry name" value="ssDNA-bd"/>
</dbReference>
<organism evidence="5 6">
    <name type="scientific">Micrococcus terreus</name>
    <dbReference type="NCBI Taxonomy" id="574650"/>
    <lineage>
        <taxon>Bacteria</taxon>
        <taxon>Bacillati</taxon>
        <taxon>Actinomycetota</taxon>
        <taxon>Actinomycetes</taxon>
        <taxon>Micrococcales</taxon>
        <taxon>Micrococcaceae</taxon>
        <taxon>Micrococcus</taxon>
    </lineage>
</organism>
<dbReference type="RefSeq" id="WP_091695219.1">
    <property type="nucleotide sequence ID" value="NZ_FPCG01000002.1"/>
</dbReference>
<keyword evidence="6" id="KW-1185">Reference proteome</keyword>
<gene>
    <name evidence="5" type="ORF">SAMN04487966_10289</name>
</gene>
<dbReference type="Gene3D" id="2.40.50.140">
    <property type="entry name" value="Nucleic acid-binding proteins"/>
    <property type="match status" value="1"/>
</dbReference>
<sequence>MSDLITVRGFVATDPNNRTMKSGQRMSSFRLASTERRFDKQSQGWVDGTTNWYTVNMFRALAENAGMCLHKGQPVIVTGRLRIRDWQTEEKSGTAIEIEADTVGHDLVWGTSLFHRVNPKTSASSDAEDQQDQEDDADEASEQSPAAAAPSQVDTETGEITDGAGESTGFTDPGPSTAGVDDWGAPLTAHPAPVGAY</sequence>
<reference evidence="5 6" key="1">
    <citation type="submission" date="2016-10" db="EMBL/GenBank/DDBJ databases">
        <authorList>
            <person name="de Groot N.N."/>
        </authorList>
    </citation>
    <scope>NUCLEOTIDE SEQUENCE [LARGE SCALE GENOMIC DNA]</scope>
    <source>
        <strain evidence="5 6">CGMCC 1.7054</strain>
    </source>
</reference>
<evidence type="ECO:0000313" key="6">
    <source>
        <dbReference type="Proteomes" id="UP000198881"/>
    </source>
</evidence>
<dbReference type="PROSITE" id="PS50935">
    <property type="entry name" value="SSB"/>
    <property type="match status" value="1"/>
</dbReference>
<name>A0A1I7MG86_9MICC</name>
<dbReference type="GO" id="GO:0006260">
    <property type="term" value="P:DNA replication"/>
    <property type="evidence" value="ECO:0007669"/>
    <property type="project" value="InterPro"/>
</dbReference>
<dbReference type="STRING" id="574650.SAMN04487966_10289"/>
<dbReference type="InterPro" id="IPR012340">
    <property type="entry name" value="NA-bd_OB-fold"/>
</dbReference>
<dbReference type="NCBIfam" id="TIGR00621">
    <property type="entry name" value="ssb"/>
    <property type="match status" value="1"/>
</dbReference>
<dbReference type="CDD" id="cd04496">
    <property type="entry name" value="SSB_OBF"/>
    <property type="match status" value="1"/>
</dbReference>
<dbReference type="Pfam" id="PF00436">
    <property type="entry name" value="SSB"/>
    <property type="match status" value="1"/>
</dbReference>
<feature type="region of interest" description="Disordered" evidence="4">
    <location>
        <begin position="119"/>
        <end position="197"/>
    </location>
</feature>
<comment type="caution">
    <text evidence="2">Lacks conserved residue(s) required for the propagation of feature annotation.</text>
</comment>
<dbReference type="GO" id="GO:0003697">
    <property type="term" value="F:single-stranded DNA binding"/>
    <property type="evidence" value="ECO:0007669"/>
    <property type="project" value="UniProtKB-UniRule"/>
</dbReference>
<dbReference type="InterPro" id="IPR000424">
    <property type="entry name" value="Primosome_PriB/ssb"/>
</dbReference>
<dbReference type="PANTHER" id="PTHR10302">
    <property type="entry name" value="SINGLE-STRANDED DNA-BINDING PROTEIN"/>
    <property type="match status" value="1"/>
</dbReference>